<feature type="region of interest" description="Disordered" evidence="1">
    <location>
        <begin position="36"/>
        <end position="71"/>
    </location>
</feature>
<gene>
    <name evidence="2" type="ORF">Vbra_17723</name>
</gene>
<protein>
    <submittedName>
        <fullName evidence="2">Uncharacterized protein</fullName>
    </submittedName>
</protein>
<evidence type="ECO:0000256" key="1">
    <source>
        <dbReference type="SAM" id="MobiDB-lite"/>
    </source>
</evidence>
<dbReference type="AlphaFoldDB" id="A0A0G4GG70"/>
<feature type="compositionally biased region" description="Basic residues" evidence="1">
    <location>
        <begin position="36"/>
        <end position="45"/>
    </location>
</feature>
<dbReference type="VEuPathDB" id="CryptoDB:Vbra_17723"/>
<keyword evidence="3" id="KW-1185">Reference proteome</keyword>
<reference evidence="2 3" key="1">
    <citation type="submission" date="2014-11" db="EMBL/GenBank/DDBJ databases">
        <authorList>
            <person name="Zhu J."/>
            <person name="Qi W."/>
            <person name="Song R."/>
        </authorList>
    </citation>
    <scope>NUCLEOTIDE SEQUENCE [LARGE SCALE GENOMIC DNA]</scope>
</reference>
<accession>A0A0G4GG70</accession>
<dbReference type="EMBL" id="CDMY01000656">
    <property type="protein sequence ID" value="CEM28613.1"/>
    <property type="molecule type" value="Genomic_DNA"/>
</dbReference>
<name>A0A0G4GG70_VITBC</name>
<feature type="region of interest" description="Disordered" evidence="1">
    <location>
        <begin position="1"/>
        <end position="20"/>
    </location>
</feature>
<evidence type="ECO:0000313" key="2">
    <source>
        <dbReference type="EMBL" id="CEM28613.1"/>
    </source>
</evidence>
<sequence length="178" mass="19426">MSVEAEELKTTDRTKDDELTEGWERAEMDQYLQLPSHKKAKKRNTHAVAKSVSSCKKRVSRKASASAPRRGHAITTSISISGDTHVTNSPSLVIWPVDVAEAGNETTTATPDTIKGDGWTEVTISDLESEGESESESEGTEGMGVCGWLGGWVKAWNDFMAKKVVGEEELLDRVFLAL</sequence>
<organism evidence="2 3">
    <name type="scientific">Vitrella brassicaformis (strain CCMP3155)</name>
    <dbReference type="NCBI Taxonomy" id="1169540"/>
    <lineage>
        <taxon>Eukaryota</taxon>
        <taxon>Sar</taxon>
        <taxon>Alveolata</taxon>
        <taxon>Colpodellida</taxon>
        <taxon>Vitrellaceae</taxon>
        <taxon>Vitrella</taxon>
    </lineage>
</organism>
<evidence type="ECO:0000313" key="3">
    <source>
        <dbReference type="Proteomes" id="UP000041254"/>
    </source>
</evidence>
<proteinExistence type="predicted"/>
<dbReference type="Proteomes" id="UP000041254">
    <property type="component" value="Unassembled WGS sequence"/>
</dbReference>
<dbReference type="InParanoid" id="A0A0G4GG70"/>